<dbReference type="STRING" id="1173027.Mic7113_1026"/>
<keyword evidence="2" id="KW-1185">Reference proteome</keyword>
<dbReference type="AlphaFoldDB" id="K9W950"/>
<name>K9W950_9CYAN</name>
<sequence>MSQESYTYNVLSPTKKLSQLIAQSWLNGEALTIDKQILVDNHILSEKEAELFNIQIQESGCGYINAATFEMCFVYAQERPPVTDQELQEWIDSPENSPPWVPLNPTLQSALRLWETIYSR</sequence>
<dbReference type="RefSeq" id="WP_015181080.1">
    <property type="nucleotide sequence ID" value="NC_019738.1"/>
</dbReference>
<evidence type="ECO:0000313" key="2">
    <source>
        <dbReference type="Proteomes" id="UP000010471"/>
    </source>
</evidence>
<dbReference type="OrthoDB" id="479560at2"/>
<proteinExistence type="predicted"/>
<dbReference type="Proteomes" id="UP000010471">
    <property type="component" value="Chromosome"/>
</dbReference>
<accession>K9W950</accession>
<dbReference type="KEGG" id="mic:Mic7113_1026"/>
<gene>
    <name evidence="1" type="ORF">Mic7113_1026</name>
</gene>
<evidence type="ECO:0000313" key="1">
    <source>
        <dbReference type="EMBL" id="AFZ16920.1"/>
    </source>
</evidence>
<protein>
    <submittedName>
        <fullName evidence="1">Uncharacterized protein</fullName>
    </submittedName>
</protein>
<organism evidence="1 2">
    <name type="scientific">Allocoleopsis franciscana PCC 7113</name>
    <dbReference type="NCBI Taxonomy" id="1173027"/>
    <lineage>
        <taxon>Bacteria</taxon>
        <taxon>Bacillati</taxon>
        <taxon>Cyanobacteriota</taxon>
        <taxon>Cyanophyceae</taxon>
        <taxon>Coleofasciculales</taxon>
        <taxon>Coleofasciculaceae</taxon>
        <taxon>Allocoleopsis</taxon>
        <taxon>Allocoleopsis franciscana</taxon>
    </lineage>
</organism>
<dbReference type="EMBL" id="CP003630">
    <property type="protein sequence ID" value="AFZ16920.1"/>
    <property type="molecule type" value="Genomic_DNA"/>
</dbReference>
<dbReference type="HOGENOM" id="CLU_2047010_0_0_3"/>
<reference evidence="1 2" key="1">
    <citation type="submission" date="2012-06" db="EMBL/GenBank/DDBJ databases">
        <title>Finished chromosome of genome of Microcoleus sp. PCC 7113.</title>
        <authorList>
            <consortium name="US DOE Joint Genome Institute"/>
            <person name="Gugger M."/>
            <person name="Coursin T."/>
            <person name="Rippka R."/>
            <person name="Tandeau De Marsac N."/>
            <person name="Huntemann M."/>
            <person name="Wei C.-L."/>
            <person name="Han J."/>
            <person name="Detter J.C."/>
            <person name="Han C."/>
            <person name="Tapia R."/>
            <person name="Chen A."/>
            <person name="Kyrpides N."/>
            <person name="Mavromatis K."/>
            <person name="Markowitz V."/>
            <person name="Szeto E."/>
            <person name="Ivanova N."/>
            <person name="Pagani I."/>
            <person name="Pati A."/>
            <person name="Goodwin L."/>
            <person name="Nordberg H.P."/>
            <person name="Cantor M.N."/>
            <person name="Hua S.X."/>
            <person name="Woyke T."/>
            <person name="Kerfeld C.A."/>
        </authorList>
    </citation>
    <scope>NUCLEOTIDE SEQUENCE [LARGE SCALE GENOMIC DNA]</scope>
    <source>
        <strain evidence="1 2">PCC 7113</strain>
    </source>
</reference>
<dbReference type="eggNOG" id="ENOG502ZPSP">
    <property type="taxonomic scope" value="Bacteria"/>
</dbReference>